<protein>
    <submittedName>
        <fullName evidence="1">Uncharacterized protein LOC114347202</fullName>
    </submittedName>
</protein>
<dbReference type="InParanoid" id="A0A6P7H5B7"/>
<dbReference type="RefSeq" id="XP_028153732.1">
    <property type="nucleotide sequence ID" value="XM_028297931.1"/>
</dbReference>
<dbReference type="AlphaFoldDB" id="A0A6P7H5B7"/>
<gene>
    <name evidence="1" type="primary">LOC114347202</name>
</gene>
<organism evidence="1">
    <name type="scientific">Diabrotica virgifera virgifera</name>
    <name type="common">western corn rootworm</name>
    <dbReference type="NCBI Taxonomy" id="50390"/>
    <lineage>
        <taxon>Eukaryota</taxon>
        <taxon>Metazoa</taxon>
        <taxon>Ecdysozoa</taxon>
        <taxon>Arthropoda</taxon>
        <taxon>Hexapoda</taxon>
        <taxon>Insecta</taxon>
        <taxon>Pterygota</taxon>
        <taxon>Neoptera</taxon>
        <taxon>Endopterygota</taxon>
        <taxon>Coleoptera</taxon>
        <taxon>Polyphaga</taxon>
        <taxon>Cucujiformia</taxon>
        <taxon>Chrysomeloidea</taxon>
        <taxon>Chrysomelidae</taxon>
        <taxon>Galerucinae</taxon>
        <taxon>Diabroticina</taxon>
        <taxon>Diabroticites</taxon>
        <taxon>Diabrotica</taxon>
    </lineage>
</organism>
<proteinExistence type="predicted"/>
<sequence length="126" mass="14888">MEVIKQEISEETCGVKIENNILDDALLDNFKYEIKKESNVESTDYALKEFPIKTEIEQDGNTVTCFKEKQKTTERQCSSFSCPRKHYNRKKKQTFEDIDKEVLRRIIHICIRAMHKYLSSAKKYSV</sequence>
<name>A0A6P7H5B7_DIAVI</name>
<reference evidence="1" key="1">
    <citation type="submission" date="2025-08" db="UniProtKB">
        <authorList>
            <consortium name="RefSeq"/>
        </authorList>
    </citation>
    <scope>IDENTIFICATION</scope>
    <source>
        <tissue evidence="1">Whole insect</tissue>
    </source>
</reference>
<accession>A0A6P7H5B7</accession>
<evidence type="ECO:0000313" key="1">
    <source>
        <dbReference type="RefSeq" id="XP_028153732.1"/>
    </source>
</evidence>